<organism evidence="1">
    <name type="scientific">marine sediment metagenome</name>
    <dbReference type="NCBI Taxonomy" id="412755"/>
    <lineage>
        <taxon>unclassified sequences</taxon>
        <taxon>metagenomes</taxon>
        <taxon>ecological metagenomes</taxon>
    </lineage>
</organism>
<protein>
    <recommendedName>
        <fullName evidence="2">GHMP kinase N-terminal domain-containing protein</fullName>
    </recommendedName>
</protein>
<gene>
    <name evidence="1" type="ORF">S03H2_13643</name>
</gene>
<dbReference type="InterPro" id="IPR020568">
    <property type="entry name" value="Ribosomal_Su5_D2-typ_SF"/>
</dbReference>
<evidence type="ECO:0000313" key="1">
    <source>
        <dbReference type="EMBL" id="GAH38790.1"/>
    </source>
</evidence>
<evidence type="ECO:0008006" key="2">
    <source>
        <dbReference type="Google" id="ProtNLM"/>
    </source>
</evidence>
<dbReference type="AlphaFoldDB" id="X1G1V7"/>
<dbReference type="SUPFAM" id="SSF54211">
    <property type="entry name" value="Ribosomal protein S5 domain 2-like"/>
    <property type="match status" value="1"/>
</dbReference>
<proteinExistence type="predicted"/>
<name>X1G1V7_9ZZZZ</name>
<comment type="caution">
    <text evidence="1">The sequence shown here is derived from an EMBL/GenBank/DDBJ whole genome shotgun (WGS) entry which is preliminary data.</text>
</comment>
<dbReference type="EMBL" id="BARU01006923">
    <property type="protein sequence ID" value="GAH38790.1"/>
    <property type="molecule type" value="Genomic_DNA"/>
</dbReference>
<reference evidence="1" key="1">
    <citation type="journal article" date="2014" name="Front. Microbiol.">
        <title>High frequency of phylogenetically diverse reductive dehalogenase-homologous genes in deep subseafloor sedimentary metagenomes.</title>
        <authorList>
            <person name="Kawai M."/>
            <person name="Futagami T."/>
            <person name="Toyoda A."/>
            <person name="Takaki Y."/>
            <person name="Nishi S."/>
            <person name="Hori S."/>
            <person name="Arai W."/>
            <person name="Tsubouchi T."/>
            <person name="Morono Y."/>
            <person name="Uchiyama I."/>
            <person name="Ito T."/>
            <person name="Fujiyama A."/>
            <person name="Inagaki F."/>
            <person name="Takami H."/>
        </authorList>
    </citation>
    <scope>NUCLEOTIDE SEQUENCE</scope>
    <source>
        <strain evidence="1">Expedition CK06-06</strain>
    </source>
</reference>
<sequence>MIIVKAPLRISFLGGGTDFEDFYARYGGAVLSTAIDKSVYLIIKERFDDLIYINYSKKEIVERVSDIQHGLVREAMRITGVKSGVEI</sequence>
<accession>X1G1V7</accession>
<dbReference type="Gene3D" id="3.30.230.120">
    <property type="match status" value="1"/>
</dbReference>
<feature type="non-terminal residue" evidence="1">
    <location>
        <position position="87"/>
    </location>
</feature>